<dbReference type="InterPro" id="IPR027417">
    <property type="entry name" value="P-loop_NTPase"/>
</dbReference>
<dbReference type="PROSITE" id="PS50045">
    <property type="entry name" value="SIGMA54_INTERACT_4"/>
    <property type="match status" value="1"/>
</dbReference>
<dbReference type="Gene3D" id="3.30.450.20">
    <property type="entry name" value="PAS domain"/>
    <property type="match status" value="1"/>
</dbReference>
<proteinExistence type="predicted"/>
<dbReference type="PROSITE" id="PS00688">
    <property type="entry name" value="SIGMA54_INTERACT_3"/>
    <property type="match status" value="1"/>
</dbReference>
<feature type="domain" description="Sigma-54 factor interaction" evidence="6">
    <location>
        <begin position="177"/>
        <end position="406"/>
    </location>
</feature>
<keyword evidence="2" id="KW-0067">ATP-binding</keyword>
<gene>
    <name evidence="7" type="ORF">MNBD_DELTA04-1217</name>
</gene>
<sequence>MSEYLKSNDEVDRLARNWITLLDNMLELVVLIRADYVIQYMNPSAISTFGDLRQKKCYDHLCNGDDRCQNNCPVKQAVGEKKKIEEVETRIGDISVAYTCVPFRGYLGDNLVMLVMRDITQRVRHELELAQFNNNLETVLSTKIAELNETERVQEKLFQEINVLKTKLRNMSHVDEMIGSSRKMRDLREMIEQVAASDATILITGESGTGKELVANMIQKCSERSDKRFLKVNCNAINDSLLESELFGYEKGAFTGATSSRKGKFEIVDGGTIFLDEIGDISPRMQAALLRVLQNGEIIRVGGNEPISVNLRVIAATNVDLARKVQDGSFRLDLFYRLNIINIAIPPLRERKDDLVDLTIHFFKHYRQAFKKNLDFLPESIINRLLLHDWPGNVRELENVIQRAVLIAKNSIITEQDLGIAAMASSSDLCDYMKQVCEQYGRKSLKEIVSEFEKEVIQMCLQKNDANVQLAAKELKVGKTGLYSKIKNYGLNPKMIKKM</sequence>
<dbReference type="InterPro" id="IPR002197">
    <property type="entry name" value="HTH_Fis"/>
</dbReference>
<dbReference type="Pfam" id="PF25601">
    <property type="entry name" value="AAA_lid_14"/>
    <property type="match status" value="1"/>
</dbReference>
<dbReference type="InterPro" id="IPR035965">
    <property type="entry name" value="PAS-like_dom_sf"/>
</dbReference>
<dbReference type="Gene3D" id="1.10.8.60">
    <property type="match status" value="1"/>
</dbReference>
<keyword evidence="5" id="KW-0804">Transcription</keyword>
<dbReference type="AlphaFoldDB" id="A0A3B0VAY8"/>
<dbReference type="EMBL" id="UOEY01000052">
    <property type="protein sequence ID" value="VAW37890.1"/>
    <property type="molecule type" value="Genomic_DNA"/>
</dbReference>
<accession>A0A3B0VAY8</accession>
<evidence type="ECO:0000313" key="7">
    <source>
        <dbReference type="EMBL" id="VAW37890.1"/>
    </source>
</evidence>
<dbReference type="PANTHER" id="PTHR32071:SF117">
    <property type="entry name" value="PTS-DEPENDENT DIHYDROXYACETONE KINASE OPERON REGULATORY PROTEIN-RELATED"/>
    <property type="match status" value="1"/>
</dbReference>
<dbReference type="SUPFAM" id="SSF55785">
    <property type="entry name" value="PYP-like sensor domain (PAS domain)"/>
    <property type="match status" value="1"/>
</dbReference>
<dbReference type="CDD" id="cd00009">
    <property type="entry name" value="AAA"/>
    <property type="match status" value="1"/>
</dbReference>
<dbReference type="Gene3D" id="1.10.10.60">
    <property type="entry name" value="Homeodomain-like"/>
    <property type="match status" value="1"/>
</dbReference>
<dbReference type="InterPro" id="IPR058031">
    <property type="entry name" value="AAA_lid_NorR"/>
</dbReference>
<dbReference type="GO" id="GO:0043565">
    <property type="term" value="F:sequence-specific DNA binding"/>
    <property type="evidence" value="ECO:0007669"/>
    <property type="project" value="InterPro"/>
</dbReference>
<organism evidence="7">
    <name type="scientific">hydrothermal vent metagenome</name>
    <dbReference type="NCBI Taxonomy" id="652676"/>
    <lineage>
        <taxon>unclassified sequences</taxon>
        <taxon>metagenomes</taxon>
        <taxon>ecological metagenomes</taxon>
    </lineage>
</organism>
<dbReference type="SMART" id="SM00382">
    <property type="entry name" value="AAA"/>
    <property type="match status" value="1"/>
</dbReference>
<keyword evidence="1" id="KW-0547">Nucleotide-binding</keyword>
<keyword evidence="3" id="KW-0805">Transcription regulation</keyword>
<dbReference type="Pfam" id="PF02954">
    <property type="entry name" value="HTH_8"/>
    <property type="match status" value="1"/>
</dbReference>
<dbReference type="SUPFAM" id="SSF46689">
    <property type="entry name" value="Homeodomain-like"/>
    <property type="match status" value="1"/>
</dbReference>
<dbReference type="PANTHER" id="PTHR32071">
    <property type="entry name" value="TRANSCRIPTIONAL REGULATORY PROTEIN"/>
    <property type="match status" value="1"/>
</dbReference>
<dbReference type="PROSITE" id="PS00675">
    <property type="entry name" value="SIGMA54_INTERACT_1"/>
    <property type="match status" value="1"/>
</dbReference>
<dbReference type="SUPFAM" id="SSF52540">
    <property type="entry name" value="P-loop containing nucleoside triphosphate hydrolases"/>
    <property type="match status" value="1"/>
</dbReference>
<evidence type="ECO:0000256" key="5">
    <source>
        <dbReference type="ARBA" id="ARBA00023163"/>
    </source>
</evidence>
<dbReference type="GO" id="GO:0006355">
    <property type="term" value="P:regulation of DNA-templated transcription"/>
    <property type="evidence" value="ECO:0007669"/>
    <property type="project" value="InterPro"/>
</dbReference>
<dbReference type="Pfam" id="PF00158">
    <property type="entry name" value="Sigma54_activat"/>
    <property type="match status" value="1"/>
</dbReference>
<dbReference type="InterPro" id="IPR003593">
    <property type="entry name" value="AAA+_ATPase"/>
</dbReference>
<evidence type="ECO:0000259" key="6">
    <source>
        <dbReference type="PROSITE" id="PS50045"/>
    </source>
</evidence>
<evidence type="ECO:0000256" key="3">
    <source>
        <dbReference type="ARBA" id="ARBA00023015"/>
    </source>
</evidence>
<reference evidence="7" key="1">
    <citation type="submission" date="2018-06" db="EMBL/GenBank/DDBJ databases">
        <authorList>
            <person name="Zhirakovskaya E."/>
        </authorList>
    </citation>
    <scope>NUCLEOTIDE SEQUENCE</scope>
</reference>
<protein>
    <submittedName>
        <fullName evidence="7">Two component, sigma54 specific, transcriptional regulator, Fis family</fullName>
    </submittedName>
</protein>
<dbReference type="Gene3D" id="3.40.50.300">
    <property type="entry name" value="P-loop containing nucleotide triphosphate hydrolases"/>
    <property type="match status" value="1"/>
</dbReference>
<dbReference type="GO" id="GO:0005524">
    <property type="term" value="F:ATP binding"/>
    <property type="evidence" value="ECO:0007669"/>
    <property type="project" value="UniProtKB-KW"/>
</dbReference>
<dbReference type="InterPro" id="IPR009057">
    <property type="entry name" value="Homeodomain-like_sf"/>
</dbReference>
<dbReference type="InterPro" id="IPR025662">
    <property type="entry name" value="Sigma_54_int_dom_ATP-bd_1"/>
</dbReference>
<dbReference type="InterPro" id="IPR002078">
    <property type="entry name" value="Sigma_54_int"/>
</dbReference>
<evidence type="ECO:0000256" key="4">
    <source>
        <dbReference type="ARBA" id="ARBA00023125"/>
    </source>
</evidence>
<name>A0A3B0VAY8_9ZZZZ</name>
<dbReference type="FunFam" id="3.40.50.300:FF:000006">
    <property type="entry name" value="DNA-binding transcriptional regulator NtrC"/>
    <property type="match status" value="1"/>
</dbReference>
<evidence type="ECO:0000256" key="2">
    <source>
        <dbReference type="ARBA" id="ARBA00022840"/>
    </source>
</evidence>
<dbReference type="InterPro" id="IPR025944">
    <property type="entry name" value="Sigma_54_int_dom_CS"/>
</dbReference>
<evidence type="ECO:0000256" key="1">
    <source>
        <dbReference type="ARBA" id="ARBA00022741"/>
    </source>
</evidence>
<keyword evidence="4" id="KW-0238">DNA-binding</keyword>